<dbReference type="GO" id="GO:0016020">
    <property type="term" value="C:membrane"/>
    <property type="evidence" value="ECO:0007669"/>
    <property type="project" value="UniProtKB-SubCell"/>
</dbReference>
<dbReference type="Pfam" id="PF00560">
    <property type="entry name" value="LRR_1"/>
    <property type="match status" value="2"/>
</dbReference>
<dbReference type="STRING" id="4232.A0A251UZU2"/>
<evidence type="ECO:0000313" key="11">
    <source>
        <dbReference type="EMBL" id="OTG27871.1"/>
    </source>
</evidence>
<gene>
    <name evidence="11" type="ORF">HannXRQ_Chr04g0104791</name>
</gene>
<dbReference type="OMA" id="MMNIDSE"/>
<dbReference type="FunFam" id="3.80.10.10:FF:000041">
    <property type="entry name" value="LRR receptor-like serine/threonine-protein kinase ERECTA"/>
    <property type="match status" value="2"/>
</dbReference>
<keyword evidence="4 9" id="KW-0732">Signal</keyword>
<keyword evidence="8" id="KW-0325">Glycoprotein</keyword>
<dbReference type="PANTHER" id="PTHR48061:SF12">
    <property type="entry name" value="DISEASE RESISTANCE LIKE PROTEIN"/>
    <property type="match status" value="1"/>
</dbReference>
<feature type="domain" description="Leucine-rich repeat-containing N-terminal plant-type" evidence="10">
    <location>
        <begin position="31"/>
        <end position="82"/>
    </location>
</feature>
<evidence type="ECO:0000313" key="12">
    <source>
        <dbReference type="Proteomes" id="UP000215914"/>
    </source>
</evidence>
<feature type="signal peptide" evidence="9">
    <location>
        <begin position="1"/>
        <end position="22"/>
    </location>
</feature>
<keyword evidence="7" id="KW-0472">Membrane</keyword>
<dbReference type="InParanoid" id="A0A251UZU2"/>
<sequence>MAKSTNVFMLILVLCLLQSALANMFSSLSLPDEYSLLFQFKENISINNSASFDSHAYPKVSSWNLNRSDGAGNCCLWDGVECKSGNVIGLDLSNSFLYGPISSNNSLFNLIHLRTLNLADNDFCSSQIPSKIGRVSLLANLNLSRSLFSREIPKQISQLRNLASLDLTGNGYHALKLQSSNFQNLRSTLIVNIDSELPTSIGNLTRLNILKLSNCGLAGTLHASVGNLTRLTVLDLGNNYFSGPIPSGIFNLQTLQLLDVHCNYKLTGHIPEFHGSIPASIWNLTHLKVLDLGFSSFTGTLHASVSNMTQLTFLDLSGIEFTGSLPSLERFSNLAYLSLSGSSFDRWKLPDWFGKLKKITYLNLEDVNLYGEIPSSFFNLTRVGTLVLSRNQLIGQLPSSLLNLQNLESFYLDGNNATVDFYLFLSLKNLNYLNLRGNNIRLSVIDSHKTETQFKVLWRASCNLKVFPEFLRFQHQLEFLYLDNNKIEGLIPGWMWNISKETLIELRLSQKTY</sequence>
<keyword evidence="3" id="KW-0812">Transmembrane</keyword>
<protein>
    <submittedName>
        <fullName evidence="11">Putative leucine-rich repeat protein, plant-type</fullName>
    </submittedName>
</protein>
<dbReference type="EMBL" id="CM007893">
    <property type="protein sequence ID" value="OTG27871.1"/>
    <property type="molecule type" value="Genomic_DNA"/>
</dbReference>
<keyword evidence="12" id="KW-1185">Reference proteome</keyword>
<comment type="subcellular location">
    <subcellularLocation>
        <location evidence="1">Membrane</location>
        <topology evidence="1">Single-pass type I membrane protein</topology>
    </subcellularLocation>
</comment>
<proteinExistence type="predicted"/>
<evidence type="ECO:0000256" key="4">
    <source>
        <dbReference type="ARBA" id="ARBA00022729"/>
    </source>
</evidence>
<feature type="chain" id="PRO_5013191154" evidence="9">
    <location>
        <begin position="23"/>
        <end position="513"/>
    </location>
</feature>
<dbReference type="InterPro" id="IPR046956">
    <property type="entry name" value="RLP23-like"/>
</dbReference>
<dbReference type="Proteomes" id="UP000215914">
    <property type="component" value="Chromosome 4"/>
</dbReference>
<reference evidence="12" key="1">
    <citation type="journal article" date="2017" name="Nature">
        <title>The sunflower genome provides insights into oil metabolism, flowering and Asterid evolution.</title>
        <authorList>
            <person name="Badouin H."/>
            <person name="Gouzy J."/>
            <person name="Grassa C.J."/>
            <person name="Murat F."/>
            <person name="Staton S.E."/>
            <person name="Cottret L."/>
            <person name="Lelandais-Briere C."/>
            <person name="Owens G.L."/>
            <person name="Carrere S."/>
            <person name="Mayjonade B."/>
            <person name="Legrand L."/>
            <person name="Gill N."/>
            <person name="Kane N.C."/>
            <person name="Bowers J.E."/>
            <person name="Hubner S."/>
            <person name="Bellec A."/>
            <person name="Berard A."/>
            <person name="Berges H."/>
            <person name="Blanchet N."/>
            <person name="Boniface M.C."/>
            <person name="Brunel D."/>
            <person name="Catrice O."/>
            <person name="Chaidir N."/>
            <person name="Claudel C."/>
            <person name="Donnadieu C."/>
            <person name="Faraut T."/>
            <person name="Fievet G."/>
            <person name="Helmstetter N."/>
            <person name="King M."/>
            <person name="Knapp S.J."/>
            <person name="Lai Z."/>
            <person name="Le Paslier M.C."/>
            <person name="Lippi Y."/>
            <person name="Lorenzon L."/>
            <person name="Mandel J.R."/>
            <person name="Marage G."/>
            <person name="Marchand G."/>
            <person name="Marquand E."/>
            <person name="Bret-Mestries E."/>
            <person name="Morien E."/>
            <person name="Nambeesan S."/>
            <person name="Nguyen T."/>
            <person name="Pegot-Espagnet P."/>
            <person name="Pouilly N."/>
            <person name="Raftis F."/>
            <person name="Sallet E."/>
            <person name="Schiex T."/>
            <person name="Thomas J."/>
            <person name="Vandecasteele C."/>
            <person name="Vares D."/>
            <person name="Vear F."/>
            <person name="Vautrin S."/>
            <person name="Crespi M."/>
            <person name="Mangin B."/>
            <person name="Burke J.M."/>
            <person name="Salse J."/>
            <person name="Munos S."/>
            <person name="Vincourt P."/>
            <person name="Rieseberg L.H."/>
            <person name="Langlade N.B."/>
        </authorList>
    </citation>
    <scope>NUCLEOTIDE SEQUENCE [LARGE SCALE GENOMIC DNA]</scope>
    <source>
        <strain evidence="12">cv. SF193</strain>
    </source>
</reference>
<dbReference type="InterPro" id="IPR032675">
    <property type="entry name" value="LRR_dom_sf"/>
</dbReference>
<dbReference type="Gene3D" id="3.80.10.10">
    <property type="entry name" value="Ribonuclease Inhibitor"/>
    <property type="match status" value="5"/>
</dbReference>
<evidence type="ECO:0000256" key="3">
    <source>
        <dbReference type="ARBA" id="ARBA00022692"/>
    </source>
</evidence>
<evidence type="ECO:0000256" key="8">
    <source>
        <dbReference type="ARBA" id="ARBA00023180"/>
    </source>
</evidence>
<dbReference type="SUPFAM" id="SSF52058">
    <property type="entry name" value="L domain-like"/>
    <property type="match status" value="2"/>
</dbReference>
<dbReference type="Pfam" id="PF08263">
    <property type="entry name" value="LRRNT_2"/>
    <property type="match status" value="1"/>
</dbReference>
<evidence type="ECO:0000256" key="9">
    <source>
        <dbReference type="SAM" id="SignalP"/>
    </source>
</evidence>
<name>A0A251UZU2_HELAN</name>
<accession>A0A251UZU2</accession>
<evidence type="ECO:0000259" key="10">
    <source>
        <dbReference type="Pfam" id="PF08263"/>
    </source>
</evidence>
<evidence type="ECO:0000256" key="7">
    <source>
        <dbReference type="ARBA" id="ARBA00023136"/>
    </source>
</evidence>
<evidence type="ECO:0000256" key="5">
    <source>
        <dbReference type="ARBA" id="ARBA00022737"/>
    </source>
</evidence>
<evidence type="ECO:0000256" key="6">
    <source>
        <dbReference type="ARBA" id="ARBA00022989"/>
    </source>
</evidence>
<evidence type="ECO:0000256" key="1">
    <source>
        <dbReference type="ARBA" id="ARBA00004479"/>
    </source>
</evidence>
<dbReference type="AlphaFoldDB" id="A0A251UZU2"/>
<organism evidence="11 12">
    <name type="scientific">Helianthus annuus</name>
    <name type="common">Common sunflower</name>
    <dbReference type="NCBI Taxonomy" id="4232"/>
    <lineage>
        <taxon>Eukaryota</taxon>
        <taxon>Viridiplantae</taxon>
        <taxon>Streptophyta</taxon>
        <taxon>Embryophyta</taxon>
        <taxon>Tracheophyta</taxon>
        <taxon>Spermatophyta</taxon>
        <taxon>Magnoliopsida</taxon>
        <taxon>eudicotyledons</taxon>
        <taxon>Gunneridae</taxon>
        <taxon>Pentapetalae</taxon>
        <taxon>asterids</taxon>
        <taxon>campanulids</taxon>
        <taxon>Asterales</taxon>
        <taxon>Asteraceae</taxon>
        <taxon>Asteroideae</taxon>
        <taxon>Heliantheae alliance</taxon>
        <taxon>Heliantheae</taxon>
        <taxon>Helianthus</taxon>
    </lineage>
</organism>
<keyword evidence="5" id="KW-0677">Repeat</keyword>
<dbReference type="InterPro" id="IPR001611">
    <property type="entry name" value="Leu-rich_rpt"/>
</dbReference>
<dbReference type="InterPro" id="IPR013210">
    <property type="entry name" value="LRR_N_plant-typ"/>
</dbReference>
<keyword evidence="6" id="KW-1133">Transmembrane helix</keyword>
<keyword evidence="2" id="KW-0433">Leucine-rich repeat</keyword>
<dbReference type="PANTHER" id="PTHR48061">
    <property type="entry name" value="LEUCINE-RICH REPEAT RECEPTOR PROTEIN KINASE EMS1-LIKE-RELATED"/>
    <property type="match status" value="1"/>
</dbReference>
<evidence type="ECO:0000256" key="2">
    <source>
        <dbReference type="ARBA" id="ARBA00022614"/>
    </source>
</evidence>